<reference evidence="4 5" key="1">
    <citation type="submission" date="2024-05" db="EMBL/GenBank/DDBJ databases">
        <title>Genetic variation in Jamaican populations of the coffee berry borer (Hypothenemus hampei).</title>
        <authorList>
            <person name="Errbii M."/>
            <person name="Myrie A."/>
        </authorList>
    </citation>
    <scope>NUCLEOTIDE SEQUENCE [LARGE SCALE GENOMIC DNA]</scope>
    <source>
        <strain evidence="4">JA-Hopewell-2020-01-JO</strain>
        <tissue evidence="4">Whole body</tissue>
    </source>
</reference>
<sequence>MVLSVFLGVWSGDKLRRIKIDDVNLESNVEILKAHLTKEFGSQAFDLTYCGLSMEDNKPLSTYGVTAGSTIHVTEPLTPKISQEPKLTKVTEAVIQEFISSYRKFRTSPSFRSTLHRLENPSELDKVIAAVPGLNQNPIAIAFISSPNLFSQMEDPKTCWQIVEREPLILEAARFIVTDFHNTTGLNTGPSLNLPPTSGHSYSLDALSDDDDEMEGEGSSSSLGAITAEHLAAALAAAAAPTPRITQEMLQQALSPSVGTSRYASQLQQMRELGLNDENRNLRALTAASGDLQGAIDLVFSGALDD</sequence>
<dbReference type="Proteomes" id="UP001566132">
    <property type="component" value="Unassembled WGS sequence"/>
</dbReference>
<evidence type="ECO:0000313" key="5">
    <source>
        <dbReference type="Proteomes" id="UP001566132"/>
    </source>
</evidence>
<accession>A0ABD1FD67</accession>
<feature type="region of interest" description="Disordered" evidence="1">
    <location>
        <begin position="186"/>
        <end position="221"/>
    </location>
</feature>
<dbReference type="SUPFAM" id="SSF54236">
    <property type="entry name" value="Ubiquitin-like"/>
    <property type="match status" value="1"/>
</dbReference>
<feature type="domain" description="UBA" evidence="2">
    <location>
        <begin position="261"/>
        <end position="302"/>
    </location>
</feature>
<dbReference type="PANTHER" id="PTHR10677:SF25">
    <property type="entry name" value="UBIQUITIN-LIKE PROTEIN 7"/>
    <property type="match status" value="1"/>
</dbReference>
<organism evidence="4 5">
    <name type="scientific">Hypothenemus hampei</name>
    <name type="common">Coffee berry borer</name>
    <dbReference type="NCBI Taxonomy" id="57062"/>
    <lineage>
        <taxon>Eukaryota</taxon>
        <taxon>Metazoa</taxon>
        <taxon>Ecdysozoa</taxon>
        <taxon>Arthropoda</taxon>
        <taxon>Hexapoda</taxon>
        <taxon>Insecta</taxon>
        <taxon>Pterygota</taxon>
        <taxon>Neoptera</taxon>
        <taxon>Endopterygota</taxon>
        <taxon>Coleoptera</taxon>
        <taxon>Polyphaga</taxon>
        <taxon>Cucujiformia</taxon>
        <taxon>Curculionidae</taxon>
        <taxon>Scolytinae</taxon>
        <taxon>Hypothenemus</taxon>
    </lineage>
</organism>
<feature type="compositionally biased region" description="Acidic residues" evidence="1">
    <location>
        <begin position="207"/>
        <end position="216"/>
    </location>
</feature>
<gene>
    <name evidence="4" type="ORF">ABEB36_000991</name>
</gene>
<dbReference type="PROSITE" id="PS50030">
    <property type="entry name" value="UBA"/>
    <property type="match status" value="1"/>
</dbReference>
<evidence type="ECO:0000256" key="1">
    <source>
        <dbReference type="SAM" id="MobiDB-lite"/>
    </source>
</evidence>
<dbReference type="SUPFAM" id="SSF46934">
    <property type="entry name" value="UBA-like"/>
    <property type="match status" value="1"/>
</dbReference>
<dbReference type="Gene3D" id="3.10.20.90">
    <property type="entry name" value="Phosphatidylinositol 3-kinase Catalytic Subunit, Chain A, domain 1"/>
    <property type="match status" value="1"/>
</dbReference>
<dbReference type="Gene3D" id="1.10.8.10">
    <property type="entry name" value="DNA helicase RuvA subunit, C-terminal domain"/>
    <property type="match status" value="1"/>
</dbReference>
<dbReference type="InterPro" id="IPR000626">
    <property type="entry name" value="Ubiquitin-like_dom"/>
</dbReference>
<dbReference type="CDD" id="cd17039">
    <property type="entry name" value="Ubl_ubiquitin_like"/>
    <property type="match status" value="1"/>
</dbReference>
<feature type="domain" description="Ubiquitin-like" evidence="3">
    <location>
        <begin position="3"/>
        <end position="73"/>
    </location>
</feature>
<dbReference type="AlphaFoldDB" id="A0ABD1FD67"/>
<dbReference type="InterPro" id="IPR015496">
    <property type="entry name" value="Ubiquilin"/>
</dbReference>
<dbReference type="CDD" id="cd14326">
    <property type="entry name" value="UBA_UBL7"/>
    <property type="match status" value="1"/>
</dbReference>
<dbReference type="PANTHER" id="PTHR10677">
    <property type="entry name" value="UBIQUILIN"/>
    <property type="match status" value="1"/>
</dbReference>
<dbReference type="InterPro" id="IPR029071">
    <property type="entry name" value="Ubiquitin-like_domsf"/>
</dbReference>
<evidence type="ECO:0000259" key="2">
    <source>
        <dbReference type="PROSITE" id="PS50030"/>
    </source>
</evidence>
<evidence type="ECO:0000313" key="4">
    <source>
        <dbReference type="EMBL" id="KAL1517195.1"/>
    </source>
</evidence>
<dbReference type="SMART" id="SM00165">
    <property type="entry name" value="UBA"/>
    <property type="match status" value="1"/>
</dbReference>
<dbReference type="EMBL" id="JBDJPC010000001">
    <property type="protein sequence ID" value="KAL1517195.1"/>
    <property type="molecule type" value="Genomic_DNA"/>
</dbReference>
<proteinExistence type="predicted"/>
<protein>
    <recommendedName>
        <fullName evidence="6">Ubiquitin-like protein 7</fullName>
    </recommendedName>
</protein>
<evidence type="ECO:0008006" key="6">
    <source>
        <dbReference type="Google" id="ProtNLM"/>
    </source>
</evidence>
<comment type="caution">
    <text evidence="4">The sequence shown here is derived from an EMBL/GenBank/DDBJ whole genome shotgun (WGS) entry which is preliminary data.</text>
</comment>
<dbReference type="InterPro" id="IPR015940">
    <property type="entry name" value="UBA"/>
</dbReference>
<keyword evidence="5" id="KW-1185">Reference proteome</keyword>
<dbReference type="InterPro" id="IPR047878">
    <property type="entry name" value="UBL7_UBA"/>
</dbReference>
<dbReference type="InterPro" id="IPR009060">
    <property type="entry name" value="UBA-like_sf"/>
</dbReference>
<dbReference type="Pfam" id="PF00240">
    <property type="entry name" value="ubiquitin"/>
    <property type="match status" value="1"/>
</dbReference>
<dbReference type="PROSITE" id="PS50053">
    <property type="entry name" value="UBIQUITIN_2"/>
    <property type="match status" value="1"/>
</dbReference>
<evidence type="ECO:0000259" key="3">
    <source>
        <dbReference type="PROSITE" id="PS50053"/>
    </source>
</evidence>
<feature type="compositionally biased region" description="Polar residues" evidence="1">
    <location>
        <begin position="186"/>
        <end position="201"/>
    </location>
</feature>
<name>A0ABD1FD67_HYPHA</name>